<comment type="caution">
    <text evidence="4">The sequence shown here is derived from an EMBL/GenBank/DDBJ whole genome shotgun (WGS) entry which is preliminary data.</text>
</comment>
<proteinExistence type="predicted"/>
<gene>
    <name evidence="4" type="ORF">BGTH12_LOCUS139</name>
</gene>
<feature type="domain" description="Zn(2)-C6 fungal-type" evidence="3">
    <location>
        <begin position="49"/>
        <end position="76"/>
    </location>
</feature>
<dbReference type="Proteomes" id="UP000683417">
    <property type="component" value="Unassembled WGS sequence"/>
</dbReference>
<dbReference type="GO" id="GO:0008270">
    <property type="term" value="F:zinc ion binding"/>
    <property type="evidence" value="ECO:0007669"/>
    <property type="project" value="InterPro"/>
</dbReference>
<dbReference type="GO" id="GO:0000981">
    <property type="term" value="F:DNA-binding transcription factor activity, RNA polymerase II-specific"/>
    <property type="evidence" value="ECO:0007669"/>
    <property type="project" value="InterPro"/>
</dbReference>
<dbReference type="PANTHER" id="PTHR47655:SF3">
    <property type="entry name" value="ZN(II)2CYS6 TRANSCRIPTION FACTOR (EUROFUNG)"/>
    <property type="match status" value="1"/>
</dbReference>
<evidence type="ECO:0000256" key="1">
    <source>
        <dbReference type="ARBA" id="ARBA00023242"/>
    </source>
</evidence>
<dbReference type="PANTHER" id="PTHR47655">
    <property type="entry name" value="QUINIC ACID UTILIZATION ACTIVATOR"/>
    <property type="match status" value="1"/>
</dbReference>
<feature type="compositionally biased region" description="Polar residues" evidence="2">
    <location>
        <begin position="9"/>
        <end position="22"/>
    </location>
</feature>
<name>A0A9W4CUQ4_BLUGR</name>
<dbReference type="PROSITE" id="PS00463">
    <property type="entry name" value="ZN2_CY6_FUNGAL_1"/>
    <property type="match status" value="1"/>
</dbReference>
<protein>
    <submittedName>
        <fullName evidence="4">BgTH12-04441</fullName>
    </submittedName>
</protein>
<evidence type="ECO:0000259" key="3">
    <source>
        <dbReference type="PROSITE" id="PS50048"/>
    </source>
</evidence>
<evidence type="ECO:0000313" key="4">
    <source>
        <dbReference type="EMBL" id="CAD6498781.1"/>
    </source>
</evidence>
<sequence length="378" mass="42260">MAPKPSQPPNLSSASGSPNLASKRNRASRSDDEEINSTSRKQHRRVSKACERCRLKKTKCNGEMPCQRCTDDGVACCEGARKKSGSKTVAESCVELLEYQQTKLIAGHLKMYQIMVETGTWSFGEVRRNGRGVPVVHDILEKLGVMRCSKDLPNGFPESPDENRALRGQLEATRDQKKHREEHEFRKRSHLEQAPPSLVHTDRESSVDSSRSSFSGTTKNSIELEHKYTPPALIVNSLSNFEQQNEPLPPNKCTSFKYSVNPADSKNLSAMTLPSSTNVTLASDICGNTPMTDRLKNMPSYHQWNRIGLNSSTEPAPTQFMTQVTAPFSDIHVYNAMNHQNTSFNALPMLGSEFLQPININMEMVPTVMKYSFDPYMG</sequence>
<keyword evidence="1" id="KW-0539">Nucleus</keyword>
<dbReference type="AlphaFoldDB" id="A0A9W4CUQ4"/>
<feature type="compositionally biased region" description="Basic and acidic residues" evidence="2">
    <location>
        <begin position="172"/>
        <end position="185"/>
    </location>
</feature>
<organism evidence="4 5">
    <name type="scientific">Blumeria graminis f. sp. triticale</name>
    <dbReference type="NCBI Taxonomy" id="1689686"/>
    <lineage>
        <taxon>Eukaryota</taxon>
        <taxon>Fungi</taxon>
        <taxon>Dikarya</taxon>
        <taxon>Ascomycota</taxon>
        <taxon>Pezizomycotina</taxon>
        <taxon>Leotiomycetes</taxon>
        <taxon>Erysiphales</taxon>
        <taxon>Erysiphaceae</taxon>
        <taxon>Blumeria</taxon>
    </lineage>
</organism>
<dbReference type="EMBL" id="CAJHIT010000001">
    <property type="protein sequence ID" value="CAD6498781.1"/>
    <property type="molecule type" value="Genomic_DNA"/>
</dbReference>
<evidence type="ECO:0000256" key="2">
    <source>
        <dbReference type="SAM" id="MobiDB-lite"/>
    </source>
</evidence>
<feature type="region of interest" description="Disordered" evidence="2">
    <location>
        <begin position="169"/>
        <end position="223"/>
    </location>
</feature>
<dbReference type="InterPro" id="IPR001138">
    <property type="entry name" value="Zn2Cys6_DnaBD"/>
</dbReference>
<dbReference type="InterPro" id="IPR052783">
    <property type="entry name" value="Metabolic/Drug-Res_Regulator"/>
</dbReference>
<accession>A0A9W4CUQ4</accession>
<reference evidence="4" key="1">
    <citation type="submission" date="2020-10" db="EMBL/GenBank/DDBJ databases">
        <authorList>
            <person name="Muller C M."/>
        </authorList>
    </citation>
    <scope>NUCLEOTIDE SEQUENCE</scope>
    <source>
        <strain evidence="4">THUN-12</strain>
    </source>
</reference>
<dbReference type="SMART" id="SM00066">
    <property type="entry name" value="GAL4"/>
    <property type="match status" value="1"/>
</dbReference>
<dbReference type="Pfam" id="PF00172">
    <property type="entry name" value="Zn_clus"/>
    <property type="match status" value="1"/>
</dbReference>
<evidence type="ECO:0000313" key="5">
    <source>
        <dbReference type="Proteomes" id="UP000683417"/>
    </source>
</evidence>
<dbReference type="CDD" id="cd00067">
    <property type="entry name" value="GAL4"/>
    <property type="match status" value="1"/>
</dbReference>
<feature type="region of interest" description="Disordered" evidence="2">
    <location>
        <begin position="1"/>
        <end position="41"/>
    </location>
</feature>
<dbReference type="PROSITE" id="PS50048">
    <property type="entry name" value="ZN2_CY6_FUNGAL_2"/>
    <property type="match status" value="1"/>
</dbReference>